<feature type="transmembrane region" description="Helical" evidence="8">
    <location>
        <begin position="67"/>
        <end position="87"/>
    </location>
</feature>
<dbReference type="InterPro" id="IPR003593">
    <property type="entry name" value="AAA+_ATPase"/>
</dbReference>
<feature type="transmembrane region" description="Helical" evidence="8">
    <location>
        <begin position="176"/>
        <end position="195"/>
    </location>
</feature>
<evidence type="ECO:0000256" key="5">
    <source>
        <dbReference type="ARBA" id="ARBA00022840"/>
    </source>
</evidence>
<evidence type="ECO:0000259" key="9">
    <source>
        <dbReference type="PROSITE" id="PS50893"/>
    </source>
</evidence>
<dbReference type="InterPro" id="IPR036640">
    <property type="entry name" value="ABC1_TM_sf"/>
</dbReference>
<dbReference type="Proteomes" id="UP000756703">
    <property type="component" value="Unassembled WGS sequence"/>
</dbReference>
<keyword evidence="3 8" id="KW-0812">Transmembrane</keyword>
<dbReference type="Pfam" id="PF00005">
    <property type="entry name" value="ABC_tran"/>
    <property type="match status" value="1"/>
</dbReference>
<reference evidence="11" key="1">
    <citation type="submission" date="2020-07" db="EMBL/GenBank/DDBJ databases">
        <title>Huge and variable diversity of episymbiotic CPR bacteria and DPANN archaea in groundwater ecosystems.</title>
        <authorList>
            <person name="He C.Y."/>
            <person name="Keren R."/>
            <person name="Whittaker M."/>
            <person name="Farag I.F."/>
            <person name="Doudna J."/>
            <person name="Cate J.H.D."/>
            <person name="Banfield J.F."/>
        </authorList>
    </citation>
    <scope>NUCLEOTIDE SEQUENCE</scope>
    <source>
        <strain evidence="11">NC_groundwater_1225_Ag_S-0.1um_56_177</strain>
    </source>
</reference>
<evidence type="ECO:0000256" key="4">
    <source>
        <dbReference type="ARBA" id="ARBA00022741"/>
    </source>
</evidence>
<protein>
    <submittedName>
        <fullName evidence="11">ABC transporter ATP-binding protein</fullName>
    </submittedName>
</protein>
<feature type="domain" description="ABC transmembrane type-1" evidence="10">
    <location>
        <begin position="30"/>
        <end position="320"/>
    </location>
</feature>
<comment type="subcellular location">
    <subcellularLocation>
        <location evidence="1">Cell membrane</location>
        <topology evidence="1">Multi-pass membrane protein</topology>
    </subcellularLocation>
</comment>
<dbReference type="AlphaFoldDB" id="A0A933DRM5"/>
<dbReference type="Gene3D" id="3.40.50.300">
    <property type="entry name" value="P-loop containing nucleotide triphosphate hydrolases"/>
    <property type="match status" value="1"/>
</dbReference>
<evidence type="ECO:0000313" key="12">
    <source>
        <dbReference type="Proteomes" id="UP000756703"/>
    </source>
</evidence>
<dbReference type="GO" id="GO:0015421">
    <property type="term" value="F:ABC-type oligopeptide transporter activity"/>
    <property type="evidence" value="ECO:0007669"/>
    <property type="project" value="TreeGrafter"/>
</dbReference>
<dbReference type="SMART" id="SM00382">
    <property type="entry name" value="AAA"/>
    <property type="match status" value="1"/>
</dbReference>
<dbReference type="SUPFAM" id="SSF52540">
    <property type="entry name" value="P-loop containing nucleoside triphosphate hydrolases"/>
    <property type="match status" value="1"/>
</dbReference>
<evidence type="ECO:0000256" key="7">
    <source>
        <dbReference type="ARBA" id="ARBA00023136"/>
    </source>
</evidence>
<keyword evidence="4" id="KW-0547">Nucleotide-binding</keyword>
<feature type="transmembrane region" description="Helical" evidence="8">
    <location>
        <begin position="263"/>
        <end position="284"/>
    </location>
</feature>
<evidence type="ECO:0000256" key="1">
    <source>
        <dbReference type="ARBA" id="ARBA00004651"/>
    </source>
</evidence>
<dbReference type="PANTHER" id="PTHR43394">
    <property type="entry name" value="ATP-DEPENDENT PERMEASE MDL1, MITOCHONDRIAL"/>
    <property type="match status" value="1"/>
</dbReference>
<dbReference type="InterPro" id="IPR011527">
    <property type="entry name" value="ABC1_TM_dom"/>
</dbReference>
<dbReference type="Gene3D" id="1.20.1560.10">
    <property type="entry name" value="ABC transporter type 1, transmembrane domain"/>
    <property type="match status" value="1"/>
</dbReference>
<accession>A0A933DRM5</accession>
<dbReference type="GO" id="GO:0016887">
    <property type="term" value="F:ATP hydrolysis activity"/>
    <property type="evidence" value="ECO:0007669"/>
    <property type="project" value="InterPro"/>
</dbReference>
<dbReference type="InterPro" id="IPR017871">
    <property type="entry name" value="ABC_transporter-like_CS"/>
</dbReference>
<dbReference type="SUPFAM" id="SSF90123">
    <property type="entry name" value="ABC transporter transmembrane region"/>
    <property type="match status" value="1"/>
</dbReference>
<proteinExistence type="predicted"/>
<dbReference type="GO" id="GO:0005886">
    <property type="term" value="C:plasma membrane"/>
    <property type="evidence" value="ECO:0007669"/>
    <property type="project" value="UniProtKB-SubCell"/>
</dbReference>
<organism evidence="11 12">
    <name type="scientific">Candidatus Sungiibacteriota bacterium</name>
    <dbReference type="NCBI Taxonomy" id="2750080"/>
    <lineage>
        <taxon>Bacteria</taxon>
        <taxon>Candidatus Sungiibacteriota</taxon>
    </lineage>
</organism>
<evidence type="ECO:0000256" key="2">
    <source>
        <dbReference type="ARBA" id="ARBA00022448"/>
    </source>
</evidence>
<evidence type="ECO:0000256" key="6">
    <source>
        <dbReference type="ARBA" id="ARBA00022989"/>
    </source>
</evidence>
<dbReference type="InterPro" id="IPR039421">
    <property type="entry name" value="Type_1_exporter"/>
</dbReference>
<evidence type="ECO:0000259" key="10">
    <source>
        <dbReference type="PROSITE" id="PS50929"/>
    </source>
</evidence>
<dbReference type="FunFam" id="3.40.50.300:FF:000287">
    <property type="entry name" value="Multidrug ABC transporter ATP-binding protein"/>
    <property type="match status" value="1"/>
</dbReference>
<dbReference type="CDD" id="cd07346">
    <property type="entry name" value="ABC_6TM_exporters"/>
    <property type="match status" value="1"/>
</dbReference>
<feature type="transmembrane region" description="Helical" evidence="8">
    <location>
        <begin position="151"/>
        <end position="170"/>
    </location>
</feature>
<sequence length="595" mass="66448">MPKKAQKTNIWRGWSIILKYLKPYRAPLTLIGVFSLVDAGANALTPLLAGRIFDGLVTPYSLSVPFAGAFPAALVFIATWFVIRALGDVAGWQKSVRQERFGGDIHADYLVAAFSRVLELPLSFHKSFRVGEVISRIQRGSDRLEQIANRVLIDLLPDFLSIIIAFAIIFPIQPRLAIVVAAAMGLYFILLLRTAPGLSVISYKMNRAYSNAFGYSSDILLNTQSVKQATAESYERRQLFRFFNLRAARLWSDYMKIWQGLSFYQRAIITVMQLGIFAYSYYLVRAGALTPGELVAFNGYAAIVFRPLAIIANNWDVVQNGLAAIDRAEKIIERAPELYTPENASILKSIRGDVEFRSVSFAYGKNRRMVLQDVAFNAKAGQSVALVGESGVGKSTLVDLVSGFYRPSKGKILIDGHDVSRLDLKFLRSQIAVVPQELLLFNDTVKANIRYGSFGASDPAIMTAAKRAHADDFIQKFPKKYNQLVGERGIKLSVGQKQRLAIARAILRDPRILILDEPTSALDARSEAVIQESLRELMQGRTTFIIAHRLSTVRRADAILVLDKGRIVERGRHEELIKIPNGVYRKLYELQIGLK</sequence>
<name>A0A933DRM5_9BACT</name>
<keyword evidence="5 11" id="KW-0067">ATP-binding</keyword>
<evidence type="ECO:0000313" key="11">
    <source>
        <dbReference type="EMBL" id="MBI4132491.1"/>
    </source>
</evidence>
<dbReference type="GO" id="GO:0005524">
    <property type="term" value="F:ATP binding"/>
    <property type="evidence" value="ECO:0007669"/>
    <property type="project" value="UniProtKB-KW"/>
</dbReference>
<evidence type="ECO:0000256" key="3">
    <source>
        <dbReference type="ARBA" id="ARBA00022692"/>
    </source>
</evidence>
<keyword evidence="7 8" id="KW-0472">Membrane</keyword>
<dbReference type="InterPro" id="IPR003439">
    <property type="entry name" value="ABC_transporter-like_ATP-bd"/>
</dbReference>
<feature type="domain" description="ABC transporter" evidence="9">
    <location>
        <begin position="354"/>
        <end position="589"/>
    </location>
</feature>
<dbReference type="PROSITE" id="PS50893">
    <property type="entry name" value="ABC_TRANSPORTER_2"/>
    <property type="match status" value="1"/>
</dbReference>
<dbReference type="Pfam" id="PF00664">
    <property type="entry name" value="ABC_membrane"/>
    <property type="match status" value="1"/>
</dbReference>
<dbReference type="PROSITE" id="PS50929">
    <property type="entry name" value="ABC_TM1F"/>
    <property type="match status" value="1"/>
</dbReference>
<comment type="caution">
    <text evidence="11">The sequence shown here is derived from an EMBL/GenBank/DDBJ whole genome shotgun (WGS) entry which is preliminary data.</text>
</comment>
<dbReference type="PANTHER" id="PTHR43394:SF1">
    <property type="entry name" value="ATP-BINDING CASSETTE SUB-FAMILY B MEMBER 10, MITOCHONDRIAL"/>
    <property type="match status" value="1"/>
</dbReference>
<dbReference type="PROSITE" id="PS00211">
    <property type="entry name" value="ABC_TRANSPORTER_1"/>
    <property type="match status" value="1"/>
</dbReference>
<dbReference type="EMBL" id="JACQMI010000002">
    <property type="protein sequence ID" value="MBI4132491.1"/>
    <property type="molecule type" value="Genomic_DNA"/>
</dbReference>
<keyword evidence="6 8" id="KW-1133">Transmembrane helix</keyword>
<keyword evidence="2" id="KW-0813">Transport</keyword>
<dbReference type="InterPro" id="IPR027417">
    <property type="entry name" value="P-loop_NTPase"/>
</dbReference>
<gene>
    <name evidence="11" type="ORF">HY473_00120</name>
</gene>
<evidence type="ECO:0000256" key="8">
    <source>
        <dbReference type="SAM" id="Phobius"/>
    </source>
</evidence>